<sequence length="310" mass="32969">MNIATSKPLGATRLLTLAVAALISTTAAAEFPRVEPAKGVRMDTLAELALKDGRHVQFLSFPDTREIVVGQTAPAGRAEGALDSEAGATPLEMFLLMTPDHVPVPRLLVELEGVFSEAKTYASDGASPSLEGLREGRAPAPKYAQKDRAIADQVALRGVVEALDAPVQLADAPPLFELSQAKAGAGSCGSDGMAYFTENHCGTMGPGGYGVTETDCDAGLSSWIQRTSSATMRHTYTRMASCSTSAVVKHSYAVIGGWHQQFSAEQGSNTVSSWASWKDGVARDRRARFERIGDSGGVRGWTRYFKQLTD</sequence>
<protein>
    <submittedName>
        <fullName evidence="2">Uncharacterized protein</fullName>
    </submittedName>
</protein>
<name>A0A1G6SLN1_9GAMM</name>
<gene>
    <name evidence="2" type="ORF">SAMN04488509_101568</name>
</gene>
<dbReference type="AlphaFoldDB" id="A0A1G6SLN1"/>
<feature type="signal peptide" evidence="1">
    <location>
        <begin position="1"/>
        <end position="29"/>
    </location>
</feature>
<feature type="chain" id="PRO_5011620322" evidence="1">
    <location>
        <begin position="30"/>
        <end position="310"/>
    </location>
</feature>
<evidence type="ECO:0000313" key="2">
    <source>
        <dbReference type="EMBL" id="SDD17551.1"/>
    </source>
</evidence>
<dbReference type="STRING" id="265719.SAMN04488509_101568"/>
<evidence type="ECO:0000256" key="1">
    <source>
        <dbReference type="SAM" id="SignalP"/>
    </source>
</evidence>
<proteinExistence type="predicted"/>
<accession>A0A1G6SLN1</accession>
<organism evidence="2 3">
    <name type="scientific">Aquimonas voraii</name>
    <dbReference type="NCBI Taxonomy" id="265719"/>
    <lineage>
        <taxon>Bacteria</taxon>
        <taxon>Pseudomonadati</taxon>
        <taxon>Pseudomonadota</taxon>
        <taxon>Gammaproteobacteria</taxon>
        <taxon>Lysobacterales</taxon>
        <taxon>Lysobacteraceae</taxon>
        <taxon>Aquimonas</taxon>
    </lineage>
</organism>
<reference evidence="2 3" key="1">
    <citation type="submission" date="2016-10" db="EMBL/GenBank/DDBJ databases">
        <authorList>
            <person name="de Groot N.N."/>
        </authorList>
    </citation>
    <scope>NUCLEOTIDE SEQUENCE [LARGE SCALE GENOMIC DNA]</scope>
    <source>
        <strain evidence="2 3">DSM 16957</strain>
    </source>
</reference>
<dbReference type="EMBL" id="FNAG01000001">
    <property type="protein sequence ID" value="SDD17551.1"/>
    <property type="molecule type" value="Genomic_DNA"/>
</dbReference>
<evidence type="ECO:0000313" key="3">
    <source>
        <dbReference type="Proteomes" id="UP000199603"/>
    </source>
</evidence>
<keyword evidence="3" id="KW-1185">Reference proteome</keyword>
<keyword evidence="1" id="KW-0732">Signal</keyword>
<dbReference type="RefSeq" id="WP_176763981.1">
    <property type="nucleotide sequence ID" value="NZ_FNAG01000001.1"/>
</dbReference>
<dbReference type="Proteomes" id="UP000199603">
    <property type="component" value="Unassembled WGS sequence"/>
</dbReference>